<dbReference type="EMBL" id="JBFSHR010000070">
    <property type="protein sequence ID" value="MEX6430659.1"/>
    <property type="molecule type" value="Genomic_DNA"/>
</dbReference>
<dbReference type="Pfam" id="PF00456">
    <property type="entry name" value="Transketolase_N"/>
    <property type="match status" value="1"/>
</dbReference>
<evidence type="ECO:0000313" key="3">
    <source>
        <dbReference type="Proteomes" id="UP001560267"/>
    </source>
</evidence>
<accession>A0ABV3Y678</accession>
<gene>
    <name evidence="2" type="ORF">AB6A68_12560</name>
</gene>
<name>A0ABV3Y678_9ACTN</name>
<feature type="domain" description="Transketolase N-terminal" evidence="1">
    <location>
        <begin position="30"/>
        <end position="233"/>
    </location>
</feature>
<organism evidence="2 3">
    <name type="scientific">Ferrimicrobium acidiphilum</name>
    <dbReference type="NCBI Taxonomy" id="121039"/>
    <lineage>
        <taxon>Bacteria</taxon>
        <taxon>Bacillati</taxon>
        <taxon>Actinomycetota</taxon>
        <taxon>Acidimicrobiia</taxon>
        <taxon>Acidimicrobiales</taxon>
        <taxon>Acidimicrobiaceae</taxon>
        <taxon>Ferrimicrobium</taxon>
    </lineage>
</organism>
<dbReference type="Proteomes" id="UP001560267">
    <property type="component" value="Unassembled WGS sequence"/>
</dbReference>
<comment type="caution">
    <text evidence="2">The sequence shown here is derived from an EMBL/GenBank/DDBJ whole genome shotgun (WGS) entry which is preliminary data.</text>
</comment>
<protein>
    <submittedName>
        <fullName evidence="2">Transketolase</fullName>
    </submittedName>
</protein>
<proteinExistence type="predicted"/>
<reference evidence="2 3" key="1">
    <citation type="submission" date="2024-07" db="EMBL/GenBank/DDBJ databases">
        <title>Draft Genome Sequence of Ferrimicrobium acidiphilum Strain YE2023, Isolated from a Pulp of Bioleach Reactor.</title>
        <authorList>
            <person name="Elkina Y.A."/>
            <person name="Bulaeva A.G."/>
            <person name="Beletsky A.V."/>
            <person name="Mardanov A.V."/>
        </authorList>
    </citation>
    <scope>NUCLEOTIDE SEQUENCE [LARGE SCALE GENOMIC DNA]</scope>
    <source>
        <strain evidence="2 3">YE2023</strain>
    </source>
</reference>
<sequence>MPRKVIKGSPPFGYRDLIHLIELMRGDEKHDVSAYSTLDVLWVLYDSVLNVEPSAVDDPMRDRLFISKGHGPMALYAVLAAKGFIATEDLPLYGAFRSPLGWHPDRLRIPGVEISSGSLGHGLAIAIGSLYALALRCPSPPRSYCLMGDGELDEGSVHEAIALASRLRMGILTAIVIDNHSASHGWPGGIASRFDVEGWHTTTVSGRDHDQLRAALRNAGIDAKGAPHAVICEVV</sequence>
<keyword evidence="3" id="KW-1185">Reference proteome</keyword>
<evidence type="ECO:0000259" key="1">
    <source>
        <dbReference type="Pfam" id="PF00456"/>
    </source>
</evidence>
<dbReference type="InterPro" id="IPR029061">
    <property type="entry name" value="THDP-binding"/>
</dbReference>
<dbReference type="PANTHER" id="PTHR47514">
    <property type="entry name" value="TRANSKETOLASE N-TERMINAL SECTION-RELATED"/>
    <property type="match status" value="1"/>
</dbReference>
<dbReference type="PANTHER" id="PTHR47514:SF2">
    <property type="entry name" value="TRANSKETOLASE"/>
    <property type="match status" value="1"/>
</dbReference>
<dbReference type="SUPFAM" id="SSF52518">
    <property type="entry name" value="Thiamin diphosphate-binding fold (THDP-binding)"/>
    <property type="match status" value="1"/>
</dbReference>
<evidence type="ECO:0000313" key="2">
    <source>
        <dbReference type="EMBL" id="MEX6430659.1"/>
    </source>
</evidence>
<dbReference type="Gene3D" id="3.40.50.970">
    <property type="match status" value="1"/>
</dbReference>
<dbReference type="InterPro" id="IPR005474">
    <property type="entry name" value="Transketolase_N"/>
</dbReference>
<dbReference type="RefSeq" id="WP_369084904.1">
    <property type="nucleotide sequence ID" value="NZ_JBFSHR010000070.1"/>
</dbReference>